<keyword evidence="1" id="KW-0812">Transmembrane</keyword>
<keyword evidence="4" id="KW-1185">Reference proteome</keyword>
<reference evidence="3 4" key="1">
    <citation type="journal article" date="2020" name="Antonie Van Leeuwenhoek">
        <title>Rhodopirellula heiligendammensis sp. nov., Rhodopirellula pilleata sp. nov., and Rhodopirellula solitaria sp. nov. isolated from natural or artificial marine surfaces in Northern Germany and California, USA, and emended description of the genus Rhodopirellula.</title>
        <authorList>
            <person name="Kallscheuer N."/>
            <person name="Wiegand S."/>
            <person name="Jogler M."/>
            <person name="Boedeker C."/>
            <person name="Peeters S.H."/>
            <person name="Rast P."/>
            <person name="Heuer A."/>
            <person name="Jetten M.S.M."/>
            <person name="Rohde M."/>
            <person name="Jogler C."/>
        </authorList>
    </citation>
    <scope>NUCLEOTIDE SEQUENCE [LARGE SCALE GENOMIC DNA]</scope>
    <source>
        <strain evidence="3 4">Poly21</strain>
    </source>
</reference>
<evidence type="ECO:0000313" key="3">
    <source>
        <dbReference type="EMBL" id="TWU15476.1"/>
    </source>
</evidence>
<dbReference type="EMBL" id="SJPU01000002">
    <property type="protein sequence ID" value="TWU15476.1"/>
    <property type="molecule type" value="Genomic_DNA"/>
</dbReference>
<evidence type="ECO:0000259" key="2">
    <source>
        <dbReference type="Pfam" id="PF08521"/>
    </source>
</evidence>
<accession>A0A5C6BW73</accession>
<name>A0A5C6BW73_9BACT</name>
<dbReference type="RefSeq" id="WP_146407344.1">
    <property type="nucleotide sequence ID" value="NZ_SJPU01000002.1"/>
</dbReference>
<evidence type="ECO:0000256" key="1">
    <source>
        <dbReference type="SAM" id="Phobius"/>
    </source>
</evidence>
<dbReference type="AlphaFoldDB" id="A0A5C6BW73"/>
<sequence length="121" mass="14081">MLFRSIRWRILAWYTLVVTVVTSLAYLLAYVNVSHSVTRETDYLLEQQALELASSLTPTLDGKFVFEMRPEQSRPFRQEEDHAPYYRIWNQEQGRSTVRVPAWIFRILARSVAASVMAVGN</sequence>
<organism evidence="3 4">
    <name type="scientific">Allorhodopirellula heiligendammensis</name>
    <dbReference type="NCBI Taxonomy" id="2714739"/>
    <lineage>
        <taxon>Bacteria</taxon>
        <taxon>Pseudomonadati</taxon>
        <taxon>Planctomycetota</taxon>
        <taxon>Planctomycetia</taxon>
        <taxon>Pirellulales</taxon>
        <taxon>Pirellulaceae</taxon>
        <taxon>Allorhodopirellula</taxon>
    </lineage>
</organism>
<evidence type="ECO:0000313" key="4">
    <source>
        <dbReference type="Proteomes" id="UP000319908"/>
    </source>
</evidence>
<keyword evidence="1" id="KW-1133">Transmembrane helix</keyword>
<dbReference type="Pfam" id="PF08521">
    <property type="entry name" value="2CSK_N"/>
    <property type="match status" value="1"/>
</dbReference>
<keyword evidence="1" id="KW-0472">Membrane</keyword>
<protein>
    <recommendedName>
        <fullName evidence="2">Two-component sensor kinase N-terminal domain-containing protein</fullName>
    </recommendedName>
</protein>
<proteinExistence type="predicted"/>
<dbReference type="InterPro" id="IPR013727">
    <property type="entry name" value="2CSK_N"/>
</dbReference>
<comment type="caution">
    <text evidence="3">The sequence shown here is derived from an EMBL/GenBank/DDBJ whole genome shotgun (WGS) entry which is preliminary data.</text>
</comment>
<dbReference type="Proteomes" id="UP000319908">
    <property type="component" value="Unassembled WGS sequence"/>
</dbReference>
<feature type="domain" description="Two-component sensor kinase N-terminal" evidence="2">
    <location>
        <begin position="19"/>
        <end position="93"/>
    </location>
</feature>
<gene>
    <name evidence="3" type="ORF">Poly21_26720</name>
</gene>
<feature type="transmembrane region" description="Helical" evidence="1">
    <location>
        <begin position="12"/>
        <end position="31"/>
    </location>
</feature>